<sequence>MEEVLKYFRRISSIIILLVSSVYAATFLMFPVIALIEPFYKKLAFKLQAKIASGWFRLVLFVFEVLNGIEIRYYGEDDIQEGESLIMMMNHPSEIDWLFSFSIAQRKKALSNIKVLLKNEVRFVPGVGWGCDNLDYIFLTRDWTFDENHIEYKINKYKESECKPWLVIFPEGTDIDDVKLKKSWDFAEKNGFPKFNNVLLPRHKGLHACVEPLRDTIDCVYDLTIGYEGKPTILSCISGTSPRVVNIHIKRYSLDEIPKDENQLQKWLFNRYHEKDQMLQYLKENKTYSMPYRIHKPSLSIYASAFLWFYYFMLPITNLLLISSFTRVYFIIAFVYHILNSKYEPLRKLRGLQNAIYSKKEKSH</sequence>
<dbReference type="PANTHER" id="PTHR10983">
    <property type="entry name" value="1-ACYLGLYCEROL-3-PHOSPHATE ACYLTRANSFERASE-RELATED"/>
    <property type="match status" value="1"/>
</dbReference>
<organism evidence="6 7">
    <name type="scientific">Dictyostelium discoideum</name>
    <name type="common">Social amoeba</name>
    <dbReference type="NCBI Taxonomy" id="44689"/>
    <lineage>
        <taxon>Eukaryota</taxon>
        <taxon>Amoebozoa</taxon>
        <taxon>Evosea</taxon>
        <taxon>Eumycetozoa</taxon>
        <taxon>Dictyostelia</taxon>
        <taxon>Dictyosteliales</taxon>
        <taxon>Dictyosteliaceae</taxon>
        <taxon>Dictyostelium</taxon>
    </lineage>
</organism>
<comment type="caution">
    <text evidence="6">The sequence shown here is derived from an EMBL/GenBank/DDBJ whole genome shotgun (WGS) entry which is preliminary data.</text>
</comment>
<dbReference type="STRING" id="44689.Q55CZ2"/>
<dbReference type="InParanoid" id="Q55CZ2"/>
<evidence type="ECO:0000313" key="7">
    <source>
        <dbReference type="Proteomes" id="UP000002195"/>
    </source>
</evidence>
<dbReference type="GO" id="GO:0036149">
    <property type="term" value="P:phosphatidylinositol acyl-chain remodeling"/>
    <property type="evidence" value="ECO:0000318"/>
    <property type="project" value="GO_Central"/>
</dbReference>
<keyword evidence="4" id="KW-0472">Membrane</keyword>
<dbReference type="SMART" id="SM00563">
    <property type="entry name" value="PlsC"/>
    <property type="match status" value="1"/>
</dbReference>
<dbReference type="dictyBase" id="DDB_G0269848">
    <property type="gene designation" value="agpA"/>
</dbReference>
<evidence type="ECO:0000256" key="2">
    <source>
        <dbReference type="ARBA" id="ARBA00022679"/>
    </source>
</evidence>
<evidence type="ECO:0000256" key="3">
    <source>
        <dbReference type="ARBA" id="ARBA00023315"/>
    </source>
</evidence>
<dbReference type="GO" id="GO:0016746">
    <property type="term" value="F:acyltransferase activity"/>
    <property type="evidence" value="ECO:0000318"/>
    <property type="project" value="GO_Central"/>
</dbReference>
<dbReference type="FunCoup" id="Q55CZ2">
    <property type="interactions" value="289"/>
</dbReference>
<dbReference type="AlphaFoldDB" id="Q55CZ2"/>
<proteinExistence type="inferred from homology"/>
<evidence type="ECO:0000259" key="5">
    <source>
        <dbReference type="SMART" id="SM00563"/>
    </source>
</evidence>
<comment type="similarity">
    <text evidence="1">Belongs to the 1-acyl-sn-glycerol-3-phosphate acyltransferase family.</text>
</comment>
<dbReference type="RefSeq" id="XP_646339.1">
    <property type="nucleotide sequence ID" value="XM_641247.1"/>
</dbReference>
<keyword evidence="3" id="KW-0012">Acyltransferase</keyword>
<dbReference type="PANTHER" id="PTHR10983:SF69">
    <property type="entry name" value="PHOSPHOLIPID_GLYCEROL ACYLTRANSFERASE DOMAIN-CONTAINING PROTEIN"/>
    <property type="match status" value="1"/>
</dbReference>
<dbReference type="EMBL" id="AAFI02000005">
    <property type="protein sequence ID" value="EAL72274.1"/>
    <property type="molecule type" value="Genomic_DNA"/>
</dbReference>
<dbReference type="Pfam" id="PF16076">
    <property type="entry name" value="Acyltransf_C"/>
    <property type="match status" value="1"/>
</dbReference>
<name>Q55CZ2_DICDI</name>
<keyword evidence="2" id="KW-0808">Transferase</keyword>
<dbReference type="GO" id="GO:0005783">
    <property type="term" value="C:endoplasmic reticulum"/>
    <property type="evidence" value="ECO:0000318"/>
    <property type="project" value="GO_Central"/>
</dbReference>
<feature type="domain" description="Phospholipid/glycerol acyltransferase" evidence="5">
    <location>
        <begin position="85"/>
        <end position="207"/>
    </location>
</feature>
<gene>
    <name evidence="6" type="ORF">DDB_G0269848</name>
</gene>
<dbReference type="PhylomeDB" id="Q55CZ2"/>
<evidence type="ECO:0000313" key="6">
    <source>
        <dbReference type="EMBL" id="EAL72274.1"/>
    </source>
</evidence>
<evidence type="ECO:0000256" key="1">
    <source>
        <dbReference type="ARBA" id="ARBA00008655"/>
    </source>
</evidence>
<dbReference type="KEGG" id="ddi:DDB_G0269848"/>
<feature type="transmembrane region" description="Helical" evidence="4">
    <location>
        <begin position="12"/>
        <end position="36"/>
    </location>
</feature>
<protein>
    <recommendedName>
        <fullName evidence="5">Phospholipid/glycerol acyltransferase domain-containing protein</fullName>
    </recommendedName>
</protein>
<dbReference type="GO" id="GO:0012505">
    <property type="term" value="C:endomembrane system"/>
    <property type="evidence" value="ECO:0000318"/>
    <property type="project" value="GO_Central"/>
</dbReference>
<keyword evidence="4" id="KW-1133">Transmembrane helix</keyword>
<evidence type="ECO:0000256" key="4">
    <source>
        <dbReference type="SAM" id="Phobius"/>
    </source>
</evidence>
<dbReference type="Reactome" id="R-DDI-1483166">
    <property type="pathway name" value="Synthesis of PA"/>
</dbReference>
<dbReference type="Proteomes" id="UP000002195">
    <property type="component" value="Unassembled WGS sequence"/>
</dbReference>
<keyword evidence="7" id="KW-1185">Reference proteome</keyword>
<keyword evidence="4" id="KW-0812">Transmembrane</keyword>
<dbReference type="InterPro" id="IPR032098">
    <property type="entry name" value="Acyltransf_C"/>
</dbReference>
<reference evidence="6 7" key="1">
    <citation type="journal article" date="2005" name="Nature">
        <title>The genome of the social amoeba Dictyostelium discoideum.</title>
        <authorList>
            <consortium name="The Dictyostelium discoideum Sequencing Consortium"/>
            <person name="Eichinger L."/>
            <person name="Pachebat J.A."/>
            <person name="Glockner G."/>
            <person name="Rajandream M.A."/>
            <person name="Sucgang R."/>
            <person name="Berriman M."/>
            <person name="Song J."/>
            <person name="Olsen R."/>
            <person name="Szafranski K."/>
            <person name="Xu Q."/>
            <person name="Tunggal B."/>
            <person name="Kummerfeld S."/>
            <person name="Madera M."/>
            <person name="Konfortov B.A."/>
            <person name="Rivero F."/>
            <person name="Bankier A.T."/>
            <person name="Lehmann R."/>
            <person name="Hamlin N."/>
            <person name="Davies R."/>
            <person name="Gaudet P."/>
            <person name="Fey P."/>
            <person name="Pilcher K."/>
            <person name="Chen G."/>
            <person name="Saunders D."/>
            <person name="Sodergren E."/>
            <person name="Davis P."/>
            <person name="Kerhornou A."/>
            <person name="Nie X."/>
            <person name="Hall N."/>
            <person name="Anjard C."/>
            <person name="Hemphill L."/>
            <person name="Bason N."/>
            <person name="Farbrother P."/>
            <person name="Desany B."/>
            <person name="Just E."/>
            <person name="Morio T."/>
            <person name="Rost R."/>
            <person name="Churcher C."/>
            <person name="Cooper J."/>
            <person name="Haydock S."/>
            <person name="van Driessche N."/>
            <person name="Cronin A."/>
            <person name="Goodhead I."/>
            <person name="Muzny D."/>
            <person name="Mourier T."/>
            <person name="Pain A."/>
            <person name="Lu M."/>
            <person name="Harper D."/>
            <person name="Lindsay R."/>
            <person name="Hauser H."/>
            <person name="James K."/>
            <person name="Quiles M."/>
            <person name="Madan Babu M."/>
            <person name="Saito T."/>
            <person name="Buchrieser C."/>
            <person name="Wardroper A."/>
            <person name="Felder M."/>
            <person name="Thangavelu M."/>
            <person name="Johnson D."/>
            <person name="Knights A."/>
            <person name="Loulseged H."/>
            <person name="Mungall K."/>
            <person name="Oliver K."/>
            <person name="Price C."/>
            <person name="Quail M.A."/>
            <person name="Urushihara H."/>
            <person name="Hernandez J."/>
            <person name="Rabbinowitsch E."/>
            <person name="Steffen D."/>
            <person name="Sanders M."/>
            <person name="Ma J."/>
            <person name="Kohara Y."/>
            <person name="Sharp S."/>
            <person name="Simmonds M."/>
            <person name="Spiegler S."/>
            <person name="Tivey A."/>
            <person name="Sugano S."/>
            <person name="White B."/>
            <person name="Walker D."/>
            <person name="Woodward J."/>
            <person name="Winckler T."/>
            <person name="Tanaka Y."/>
            <person name="Shaulsky G."/>
            <person name="Schleicher M."/>
            <person name="Weinstock G."/>
            <person name="Rosenthal A."/>
            <person name="Cox E.C."/>
            <person name="Chisholm R.L."/>
            <person name="Gibbs R."/>
            <person name="Loomis W.F."/>
            <person name="Platzer M."/>
            <person name="Kay R.R."/>
            <person name="Williams J."/>
            <person name="Dear P.H."/>
            <person name="Noegel A.A."/>
            <person name="Barrell B."/>
            <person name="Kuspa A."/>
        </authorList>
    </citation>
    <scope>NUCLEOTIDE SEQUENCE [LARGE SCALE GENOMIC DNA]</scope>
    <source>
        <strain evidence="6 7">AX4</strain>
    </source>
</reference>
<dbReference type="SUPFAM" id="SSF69593">
    <property type="entry name" value="Glycerol-3-phosphate (1)-acyltransferase"/>
    <property type="match status" value="1"/>
</dbReference>
<dbReference type="InterPro" id="IPR002123">
    <property type="entry name" value="Plipid/glycerol_acylTrfase"/>
</dbReference>
<accession>Q55CZ2</accession>
<dbReference type="VEuPathDB" id="AmoebaDB:DDB_G0269848"/>
<dbReference type="Pfam" id="PF01553">
    <property type="entry name" value="Acyltransferase"/>
    <property type="match status" value="1"/>
</dbReference>
<feature type="transmembrane region" description="Helical" evidence="4">
    <location>
        <begin position="294"/>
        <end position="313"/>
    </location>
</feature>
<dbReference type="GeneID" id="8617294"/>
<dbReference type="CDD" id="cd07990">
    <property type="entry name" value="LPLAT_LCLAT1-like"/>
    <property type="match status" value="1"/>
</dbReference>
<dbReference type="OMA" id="LAGWMIC"/>